<dbReference type="SUPFAM" id="SSF48452">
    <property type="entry name" value="TPR-like"/>
    <property type="match status" value="1"/>
</dbReference>
<dbReference type="InterPro" id="IPR010177">
    <property type="entry name" value="Paired_CXXCH_1"/>
</dbReference>
<proteinExistence type="predicted"/>
<comment type="caution">
    <text evidence="6">The sequence shown here is derived from an EMBL/GenBank/DDBJ whole genome shotgun (WGS) entry which is preliminary data.</text>
</comment>
<dbReference type="Proteomes" id="UP001208041">
    <property type="component" value="Unassembled WGS sequence"/>
</dbReference>
<gene>
    <name evidence="6" type="ORF">OH136_09430</name>
</gene>
<dbReference type="Gene3D" id="1.25.40.10">
    <property type="entry name" value="Tetratricopeptide repeat domain"/>
    <property type="match status" value="1"/>
</dbReference>
<dbReference type="InterPro" id="IPR036280">
    <property type="entry name" value="Multihaem_cyt_sf"/>
</dbReference>
<sequence>MILRQVLTAMTFLAAGTATMAQSQTQNLDEIAKGYVGTETCATCHEDESLAWEESHHALAWTEATEENVLGNFDGAEFVHDGVSTRFDREGQTFVIHVTEEGGSKKRFEVHSVAGIAPLQQYLIETEPGKLQSFDVVWDVEREEWYHLYPDQHLPPDDGLHWTGPYKNWNARCAECHATGFRKNYDSVSQSYASDQVEIGVGCEACHGPGRDHVEWAENGAKEDGQGSYFSMNFAEAGAEGEIQHCAGCHSRREAQLDGNPLPGTPYHDAYALSLLRPGMYHPDGQIRDEVYVYGSFLQSKMYEKGVQCSNCHDPHSVQLKAEGNAVCTQCHSPAGNPEFTSLTQKDYDTADHHFHPEESEGAQCKSCHMIERDYMGIDGRRDHSFRIPRPDLAAASGSPDACTDCHDDRSPEWAAEEIAAWYPDSVHRGAHYGTVFAKGFADPVSARSELVSLATSEGEASIVRATALWLLEAAADEDLAETLAPLLSHPDPLIRSAAIRPQSGANPQESVLRLVELLGDPVRLVRTETAKSLLSAPVARFPEAIASNFQRAMGEWRESLSNRSDFPETHLVLGGAALGMRNLPAATEAFRTVVQLDPQREDAWSMLVRIKAAEGDMAGALSVVTEARSKLPESEFLLQMEQELKELQ</sequence>
<dbReference type="Pfam" id="PF13646">
    <property type="entry name" value="HEAT_2"/>
    <property type="match status" value="1"/>
</dbReference>
<keyword evidence="7" id="KW-1185">Reference proteome</keyword>
<reference evidence="6" key="1">
    <citation type="submission" date="2022-10" db="EMBL/GenBank/DDBJ databases">
        <authorList>
            <person name="Yue Y."/>
        </authorList>
    </citation>
    <scope>NUCLEOTIDE SEQUENCE</scope>
    <source>
        <strain evidence="6">Z654</strain>
    </source>
</reference>
<dbReference type="Pfam" id="PF13435">
    <property type="entry name" value="Cytochrome_C554"/>
    <property type="match status" value="2"/>
</dbReference>
<evidence type="ECO:0000259" key="4">
    <source>
        <dbReference type="Pfam" id="PF09699"/>
    </source>
</evidence>
<dbReference type="Pfam" id="PF09699">
    <property type="entry name" value="Paired_CXXCH_1"/>
    <property type="match status" value="1"/>
</dbReference>
<name>A0AAE3LUM1_9RHOB</name>
<dbReference type="InterPro" id="IPR051829">
    <property type="entry name" value="Multiheme_Cytochr_ET"/>
</dbReference>
<organism evidence="6 7">
    <name type="scientific">Halocynthiibacter halioticoli</name>
    <dbReference type="NCBI Taxonomy" id="2986804"/>
    <lineage>
        <taxon>Bacteria</taxon>
        <taxon>Pseudomonadati</taxon>
        <taxon>Pseudomonadota</taxon>
        <taxon>Alphaproteobacteria</taxon>
        <taxon>Rhodobacterales</taxon>
        <taxon>Paracoccaceae</taxon>
        <taxon>Halocynthiibacter</taxon>
    </lineage>
</organism>
<evidence type="ECO:0000313" key="7">
    <source>
        <dbReference type="Proteomes" id="UP001208041"/>
    </source>
</evidence>
<dbReference type="SUPFAM" id="SSF48695">
    <property type="entry name" value="Multiheme cytochromes"/>
    <property type="match status" value="1"/>
</dbReference>
<protein>
    <submittedName>
        <fullName evidence="6">Multiheme c-type cytochrome</fullName>
    </submittedName>
</protein>
<dbReference type="AlphaFoldDB" id="A0AAE3LUM1"/>
<evidence type="ECO:0000256" key="3">
    <source>
        <dbReference type="SAM" id="SignalP"/>
    </source>
</evidence>
<dbReference type="RefSeq" id="WP_263953627.1">
    <property type="nucleotide sequence ID" value="NZ_JAOYFC010000002.1"/>
</dbReference>
<dbReference type="Gene3D" id="1.10.1130.10">
    <property type="entry name" value="Flavocytochrome C3, Chain A"/>
    <property type="match status" value="3"/>
</dbReference>
<feature type="domain" description="Cytochrome c-552/4" evidence="5">
    <location>
        <begin position="40"/>
        <end position="67"/>
    </location>
</feature>
<dbReference type="InterPro" id="IPR011989">
    <property type="entry name" value="ARM-like"/>
</dbReference>
<keyword evidence="1 3" id="KW-0732">Signal</keyword>
<evidence type="ECO:0000256" key="1">
    <source>
        <dbReference type="ARBA" id="ARBA00022729"/>
    </source>
</evidence>
<feature type="signal peptide" evidence="3">
    <location>
        <begin position="1"/>
        <end position="20"/>
    </location>
</feature>
<evidence type="ECO:0000256" key="2">
    <source>
        <dbReference type="PROSITE-ProRule" id="PRU00339"/>
    </source>
</evidence>
<feature type="domain" description="Doubled CXXCH motif" evidence="4">
    <location>
        <begin position="305"/>
        <end position="334"/>
    </location>
</feature>
<feature type="domain" description="Cytochrome c-552/4" evidence="5">
    <location>
        <begin position="170"/>
        <end position="208"/>
    </location>
</feature>
<dbReference type="PROSITE" id="PS50005">
    <property type="entry name" value="TPR"/>
    <property type="match status" value="1"/>
</dbReference>
<dbReference type="SUPFAM" id="SSF48371">
    <property type="entry name" value="ARM repeat"/>
    <property type="match status" value="1"/>
</dbReference>
<dbReference type="EMBL" id="JAOYFC010000002">
    <property type="protein sequence ID" value="MCV6824775.1"/>
    <property type="molecule type" value="Genomic_DNA"/>
</dbReference>
<dbReference type="InterPro" id="IPR023155">
    <property type="entry name" value="Cyt_c-552/4"/>
</dbReference>
<dbReference type="InterPro" id="IPR011990">
    <property type="entry name" value="TPR-like_helical_dom_sf"/>
</dbReference>
<feature type="repeat" description="TPR" evidence="2">
    <location>
        <begin position="568"/>
        <end position="601"/>
    </location>
</feature>
<evidence type="ECO:0000259" key="5">
    <source>
        <dbReference type="Pfam" id="PF13435"/>
    </source>
</evidence>
<keyword evidence="2" id="KW-0802">TPR repeat</keyword>
<accession>A0AAE3LUM1</accession>
<dbReference type="InterPro" id="IPR019734">
    <property type="entry name" value="TPR_rpt"/>
</dbReference>
<evidence type="ECO:0000313" key="6">
    <source>
        <dbReference type="EMBL" id="MCV6824775.1"/>
    </source>
</evidence>
<dbReference type="Gene3D" id="1.25.10.10">
    <property type="entry name" value="Leucine-rich Repeat Variant"/>
    <property type="match status" value="1"/>
</dbReference>
<dbReference type="PANTHER" id="PTHR35038">
    <property type="entry name" value="DISSIMILATORY SULFITE REDUCTASE SIRA"/>
    <property type="match status" value="1"/>
</dbReference>
<dbReference type="PANTHER" id="PTHR35038:SF8">
    <property type="entry name" value="C-TYPE POLYHEME CYTOCHROME OMCC"/>
    <property type="match status" value="1"/>
</dbReference>
<dbReference type="InterPro" id="IPR016024">
    <property type="entry name" value="ARM-type_fold"/>
</dbReference>
<feature type="chain" id="PRO_5041993187" evidence="3">
    <location>
        <begin position="21"/>
        <end position="649"/>
    </location>
</feature>